<dbReference type="PANTHER" id="PTHR30389:SF17">
    <property type="entry name" value="L(+)-TARTRATE DEHYDRATASE SUBUNIT ALPHA-RELATED"/>
    <property type="match status" value="1"/>
</dbReference>
<dbReference type="Proteomes" id="UP001317532">
    <property type="component" value="Chromosome"/>
</dbReference>
<dbReference type="GO" id="GO:0046872">
    <property type="term" value="F:metal ion binding"/>
    <property type="evidence" value="ECO:0007669"/>
    <property type="project" value="UniProtKB-KW"/>
</dbReference>
<keyword evidence="3" id="KW-0479">Metal-binding</keyword>
<dbReference type="GO" id="GO:0016829">
    <property type="term" value="F:lyase activity"/>
    <property type="evidence" value="ECO:0007669"/>
    <property type="project" value="UniProtKB-KW"/>
</dbReference>
<dbReference type="GO" id="GO:0051539">
    <property type="term" value="F:4 iron, 4 sulfur cluster binding"/>
    <property type="evidence" value="ECO:0007669"/>
    <property type="project" value="UniProtKB-KW"/>
</dbReference>
<keyword evidence="6" id="KW-0456">Lyase</keyword>
<dbReference type="NCBIfam" id="TIGR00722">
    <property type="entry name" value="ttdA_fumA_fumB"/>
    <property type="match status" value="1"/>
</dbReference>
<evidence type="ECO:0000256" key="1">
    <source>
        <dbReference type="ARBA" id="ARBA00008876"/>
    </source>
</evidence>
<evidence type="ECO:0000256" key="3">
    <source>
        <dbReference type="ARBA" id="ARBA00022723"/>
    </source>
</evidence>
<gene>
    <name evidence="8" type="ORF">WPS_25270</name>
</gene>
<dbReference type="AlphaFoldDB" id="A0AAN1XYW7"/>
<reference evidence="8 9" key="1">
    <citation type="journal article" date="2022" name="ISME Commun">
        <title>Vulcanimicrobium alpinus gen. nov. sp. nov., the first cultivated representative of the candidate phylum 'Eremiobacterota', is a metabolically versatile aerobic anoxygenic phototroph.</title>
        <authorList>
            <person name="Yabe S."/>
            <person name="Muto K."/>
            <person name="Abe K."/>
            <person name="Yokota A."/>
            <person name="Staudigel H."/>
            <person name="Tebo B.M."/>
        </authorList>
    </citation>
    <scope>NUCLEOTIDE SEQUENCE [LARGE SCALE GENOMIC DNA]</scope>
    <source>
        <strain evidence="8 9">WC8-2</strain>
    </source>
</reference>
<evidence type="ECO:0000313" key="9">
    <source>
        <dbReference type="Proteomes" id="UP001317532"/>
    </source>
</evidence>
<feature type="domain" description="Fe-S hydro-lyase tartrate dehydratase alpha-type catalytic" evidence="7">
    <location>
        <begin position="14"/>
        <end position="279"/>
    </location>
</feature>
<evidence type="ECO:0000256" key="6">
    <source>
        <dbReference type="ARBA" id="ARBA00023239"/>
    </source>
</evidence>
<protein>
    <submittedName>
        <fullName evidence="8">Fumarate hydratase</fullName>
    </submittedName>
</protein>
<keyword evidence="9" id="KW-1185">Reference proteome</keyword>
<dbReference type="PANTHER" id="PTHR30389">
    <property type="entry name" value="FUMARATE HYDRATASE-RELATED"/>
    <property type="match status" value="1"/>
</dbReference>
<accession>A0AAN1XYW7</accession>
<comment type="similarity">
    <text evidence="1">Belongs to the class-I fumarase family.</text>
</comment>
<organism evidence="8 9">
    <name type="scientific">Vulcanimicrobium alpinum</name>
    <dbReference type="NCBI Taxonomy" id="3016050"/>
    <lineage>
        <taxon>Bacteria</taxon>
        <taxon>Bacillati</taxon>
        <taxon>Vulcanimicrobiota</taxon>
        <taxon>Vulcanimicrobiia</taxon>
        <taxon>Vulcanimicrobiales</taxon>
        <taxon>Vulcanimicrobiaceae</taxon>
        <taxon>Vulcanimicrobium</taxon>
    </lineage>
</organism>
<evidence type="ECO:0000256" key="5">
    <source>
        <dbReference type="ARBA" id="ARBA00023014"/>
    </source>
</evidence>
<evidence type="ECO:0000256" key="4">
    <source>
        <dbReference type="ARBA" id="ARBA00023004"/>
    </source>
</evidence>
<dbReference type="EMBL" id="AP025523">
    <property type="protein sequence ID" value="BDE07251.1"/>
    <property type="molecule type" value="Genomic_DNA"/>
</dbReference>
<dbReference type="InterPro" id="IPR051208">
    <property type="entry name" value="Class-I_Fumarase/Tartrate_DH"/>
</dbReference>
<keyword evidence="5" id="KW-0411">Iron-sulfur</keyword>
<evidence type="ECO:0000313" key="8">
    <source>
        <dbReference type="EMBL" id="BDE07251.1"/>
    </source>
</evidence>
<dbReference type="Pfam" id="PF05681">
    <property type="entry name" value="Fumerase"/>
    <property type="match status" value="1"/>
</dbReference>
<dbReference type="NCBIfam" id="NF004885">
    <property type="entry name" value="PRK06246.1"/>
    <property type="match status" value="1"/>
</dbReference>
<dbReference type="InterPro" id="IPR004646">
    <property type="entry name" value="Fe-S_hydro-lyase_TtdA-typ_cat"/>
</dbReference>
<evidence type="ECO:0000259" key="7">
    <source>
        <dbReference type="Pfam" id="PF05681"/>
    </source>
</evidence>
<evidence type="ECO:0000256" key="2">
    <source>
        <dbReference type="ARBA" id="ARBA00022485"/>
    </source>
</evidence>
<proteinExistence type="inferred from homology"/>
<sequence length="281" mass="28869">MTGVRELDVARIADAVAGALETAASRLPEDYLRALETAADREAAPLAKDVIATLLENARYAESEAIPTCQDTGMAVLFVELGQDVHLVGGDLNAALDAGVRRAYGELRKSVVADPLLRVNTRDNTPAIVHLRMAPGDGVRIDALMKGFGAEMMSRSGMLPPSAGIAGVKTFVLDVVRSAGPNACPPLIVGVGIGGSFDTVGGHAKHALVRALGAANDAPHLAELERDLLAQINALGVGPQGLGGVTTALAVHVEAAPTHIAALPVAVNLNCSAPRRVSIAL</sequence>
<keyword evidence="2" id="KW-0004">4Fe-4S</keyword>
<keyword evidence="4" id="KW-0408">Iron</keyword>
<name>A0AAN1XYW7_UNVUL</name>
<dbReference type="KEGG" id="vab:WPS_25270"/>